<evidence type="ECO:0000259" key="2">
    <source>
        <dbReference type="SMART" id="SM01126"/>
    </source>
</evidence>
<feature type="region of interest" description="Disordered" evidence="1">
    <location>
        <begin position="330"/>
        <end position="352"/>
    </location>
</feature>
<gene>
    <name evidence="3" type="ORF">ANN_02273</name>
</gene>
<dbReference type="EMBL" id="JAJSOF020000001">
    <property type="protein sequence ID" value="KAJ4450842.1"/>
    <property type="molecule type" value="Genomic_DNA"/>
</dbReference>
<protein>
    <recommendedName>
        <fullName evidence="2">ISXO2-like transposase domain-containing protein</fullName>
    </recommendedName>
</protein>
<sequence length="352" mass="40869">MEASISEDSSTSRAEEMTWLELIRELKDRESTFKFCQQHNLLPSHTKKDCVHCGAKGRVSINKCSRNKNIPYSLRCSVCERRTSITINTWFENANITMEQSLQLIYCWLLGMSLEYTAAETKTAIRTTLDYFSSCREVCYATITNNSEPIGGTGHVVEIDESRIATRKYKHVRLLPNEEKQIWVFKGIDRETKDCFITRVNKRDKSTLLPIILHFILPGTRIIHDGWKSYSALEEEGYIHDIANHKIEFIRPDDAEIHTERLWKSLKTAVGRERQPGQRDEMYIFQIIYMRQQKAIGRTTPSKMFLPFLKHISEFYPGYGKDGLSSVTYTQNKKEPVNDPDDMDDSNDTEIE</sequence>
<keyword evidence="4" id="KW-1185">Reference proteome</keyword>
<evidence type="ECO:0000256" key="1">
    <source>
        <dbReference type="SAM" id="MobiDB-lite"/>
    </source>
</evidence>
<accession>A0ABQ8TYT8</accession>
<proteinExistence type="predicted"/>
<dbReference type="SMART" id="SM01126">
    <property type="entry name" value="DDE_Tnp_IS1595"/>
    <property type="match status" value="1"/>
</dbReference>
<name>A0ABQ8TYT8_PERAM</name>
<dbReference type="PANTHER" id="PTHR47163">
    <property type="entry name" value="DDE_TNP_IS1595 DOMAIN-CONTAINING PROTEIN"/>
    <property type="match status" value="1"/>
</dbReference>
<dbReference type="Proteomes" id="UP001148838">
    <property type="component" value="Unassembled WGS sequence"/>
</dbReference>
<comment type="caution">
    <text evidence="3">The sequence shown here is derived from an EMBL/GenBank/DDBJ whole genome shotgun (WGS) entry which is preliminary data.</text>
</comment>
<evidence type="ECO:0000313" key="3">
    <source>
        <dbReference type="EMBL" id="KAJ4450842.1"/>
    </source>
</evidence>
<evidence type="ECO:0000313" key="4">
    <source>
        <dbReference type="Proteomes" id="UP001148838"/>
    </source>
</evidence>
<reference evidence="3 4" key="1">
    <citation type="journal article" date="2022" name="Allergy">
        <title>Genome assembly and annotation of Periplaneta americana reveal a comprehensive cockroach allergen profile.</title>
        <authorList>
            <person name="Wang L."/>
            <person name="Xiong Q."/>
            <person name="Saelim N."/>
            <person name="Wang L."/>
            <person name="Nong W."/>
            <person name="Wan A.T."/>
            <person name="Shi M."/>
            <person name="Liu X."/>
            <person name="Cao Q."/>
            <person name="Hui J.H.L."/>
            <person name="Sookrung N."/>
            <person name="Leung T.F."/>
            <person name="Tungtrongchitr A."/>
            <person name="Tsui S.K.W."/>
        </authorList>
    </citation>
    <scope>NUCLEOTIDE SEQUENCE [LARGE SCALE GENOMIC DNA]</scope>
    <source>
        <strain evidence="3">PWHHKU_190912</strain>
    </source>
</reference>
<dbReference type="Pfam" id="PF12762">
    <property type="entry name" value="DDE_Tnp_IS1595"/>
    <property type="match status" value="1"/>
</dbReference>
<dbReference type="InterPro" id="IPR024445">
    <property type="entry name" value="Tnp_ISXO2-like"/>
</dbReference>
<organism evidence="3 4">
    <name type="scientific">Periplaneta americana</name>
    <name type="common">American cockroach</name>
    <name type="synonym">Blatta americana</name>
    <dbReference type="NCBI Taxonomy" id="6978"/>
    <lineage>
        <taxon>Eukaryota</taxon>
        <taxon>Metazoa</taxon>
        <taxon>Ecdysozoa</taxon>
        <taxon>Arthropoda</taxon>
        <taxon>Hexapoda</taxon>
        <taxon>Insecta</taxon>
        <taxon>Pterygota</taxon>
        <taxon>Neoptera</taxon>
        <taxon>Polyneoptera</taxon>
        <taxon>Dictyoptera</taxon>
        <taxon>Blattodea</taxon>
        <taxon>Blattoidea</taxon>
        <taxon>Blattidae</taxon>
        <taxon>Blattinae</taxon>
        <taxon>Periplaneta</taxon>
    </lineage>
</organism>
<dbReference type="InterPro" id="IPR053164">
    <property type="entry name" value="IS1016-like_transposase"/>
</dbReference>
<feature type="compositionally biased region" description="Acidic residues" evidence="1">
    <location>
        <begin position="338"/>
        <end position="352"/>
    </location>
</feature>
<feature type="domain" description="ISXO2-like transposase" evidence="2">
    <location>
        <begin position="149"/>
        <end position="274"/>
    </location>
</feature>
<dbReference type="PANTHER" id="PTHR47163:SF2">
    <property type="entry name" value="SI:DKEY-17M8.2"/>
    <property type="match status" value="1"/>
</dbReference>